<evidence type="ECO:0000256" key="5">
    <source>
        <dbReference type="ARBA" id="ARBA00022692"/>
    </source>
</evidence>
<dbReference type="OrthoDB" id="9810759at2"/>
<feature type="domain" description="Transporter-associated" evidence="10">
    <location>
        <begin position="490"/>
        <end position="569"/>
    </location>
</feature>
<dbReference type="AlphaFoldDB" id="A0A163Z2F7"/>
<feature type="transmembrane region" description="Helical" evidence="9">
    <location>
        <begin position="6"/>
        <end position="28"/>
    </location>
</feature>
<keyword evidence="5 9" id="KW-0812">Transmembrane</keyword>
<feature type="transmembrane region" description="Helical" evidence="9">
    <location>
        <begin position="269"/>
        <end position="291"/>
    </location>
</feature>
<feature type="transmembrane region" description="Helical" evidence="9">
    <location>
        <begin position="363"/>
        <end position="387"/>
    </location>
</feature>
<comment type="subcellular location">
    <subcellularLocation>
        <location evidence="1">Cell membrane</location>
        <topology evidence="1">Multi-pass membrane protein</topology>
    </subcellularLocation>
</comment>
<dbReference type="PANTHER" id="PTHR32507">
    <property type="entry name" value="NA(+)/H(+) ANTIPORTER 1"/>
    <property type="match status" value="1"/>
</dbReference>
<evidence type="ECO:0000256" key="9">
    <source>
        <dbReference type="SAM" id="Phobius"/>
    </source>
</evidence>
<dbReference type="SUPFAM" id="SSF56176">
    <property type="entry name" value="FAD-binding/transporter-associated domain-like"/>
    <property type="match status" value="1"/>
</dbReference>
<dbReference type="GO" id="GO:0015297">
    <property type="term" value="F:antiporter activity"/>
    <property type="evidence" value="ECO:0007669"/>
    <property type="project" value="UniProtKB-KW"/>
</dbReference>
<keyword evidence="4" id="KW-1003">Cell membrane</keyword>
<keyword evidence="6 9" id="KW-1133">Transmembrane helix</keyword>
<dbReference type="PANTHER" id="PTHR32507:SF7">
    <property type="entry name" value="K(+)_H(+) ANTIPORTER NHAP2"/>
    <property type="match status" value="1"/>
</dbReference>
<feature type="transmembrane region" description="Helical" evidence="9">
    <location>
        <begin position="197"/>
        <end position="220"/>
    </location>
</feature>
<accession>A0A163Z2F7</accession>
<dbReference type="Proteomes" id="UP000076574">
    <property type="component" value="Unassembled WGS sequence"/>
</dbReference>
<feature type="transmembrane region" description="Helical" evidence="9">
    <location>
        <begin position="123"/>
        <end position="142"/>
    </location>
</feature>
<dbReference type="InterPro" id="IPR038770">
    <property type="entry name" value="Na+/solute_symporter_sf"/>
</dbReference>
<dbReference type="Gene3D" id="1.20.1530.20">
    <property type="match status" value="1"/>
</dbReference>
<feature type="transmembrane region" description="Helical" evidence="9">
    <location>
        <begin position="297"/>
        <end position="324"/>
    </location>
</feature>
<keyword evidence="3" id="KW-0050">Antiport</keyword>
<dbReference type="GO" id="GO:1902600">
    <property type="term" value="P:proton transmembrane transport"/>
    <property type="evidence" value="ECO:0007669"/>
    <property type="project" value="InterPro"/>
</dbReference>
<dbReference type="InterPro" id="IPR005170">
    <property type="entry name" value="Transptr-assoc_dom"/>
</dbReference>
<keyword evidence="7" id="KW-0406">Ion transport</keyword>
<dbReference type="GO" id="GO:0050660">
    <property type="term" value="F:flavin adenine dinucleotide binding"/>
    <property type="evidence" value="ECO:0007669"/>
    <property type="project" value="InterPro"/>
</dbReference>
<dbReference type="InterPro" id="IPR006153">
    <property type="entry name" value="Cation/H_exchanger_TM"/>
</dbReference>
<evidence type="ECO:0000256" key="8">
    <source>
        <dbReference type="ARBA" id="ARBA00023136"/>
    </source>
</evidence>
<feature type="transmembrane region" description="Helical" evidence="9">
    <location>
        <begin position="35"/>
        <end position="54"/>
    </location>
</feature>
<evidence type="ECO:0000256" key="7">
    <source>
        <dbReference type="ARBA" id="ARBA00023065"/>
    </source>
</evidence>
<evidence type="ECO:0000256" key="2">
    <source>
        <dbReference type="ARBA" id="ARBA00022448"/>
    </source>
</evidence>
<feature type="transmembrane region" description="Helical" evidence="9">
    <location>
        <begin position="89"/>
        <end position="111"/>
    </location>
</feature>
<dbReference type="Pfam" id="PF00999">
    <property type="entry name" value="Na_H_Exchanger"/>
    <property type="match status" value="1"/>
</dbReference>
<sequence>MASLDSVSIAILLGAVLVMAGILSSLLALRFGAPLLLFFLFIGMVAGEAGPGGLRFDDVHTTYVVGSVALALILFDGGLKTRFQAIRAVLAPSMVLATIGVLLTALITAPVAKYALDLNWTQALLTGAVVASTDAAAVFLLVHAQGLRLRPRVGATLEVESGTNDPFAVFLTLTLVKLLSLGDASAGHVAMEFIQEAVLGTLIGVVGGRLVVLAMNRVALPQGLHAPFVCTAALVIFGLAQIAHASGFLAVYLAGIIIGNRPTRAHNSVVTFLDAATWLAQIVMFVMLGLLVSPERLVGSIIPAVGVALVLMFVARPVAVFLCLQPFRFNWREKMFVSWVGLRGAVAIFLASIPMLVGLPKASLYFDVAFVVVIISLLFQGWTLAFAARKLHVALPRTDRGPRRIELDLPGQLEQQLVGYAVRPKSLYLKRNLIPSWSKPTLVIRDERILTPAEAEPVTAGDYIYLLAPPEKAEALDRFFVDMPPSTAPDPHLLGDFMVSGEITLGDLAAIYGIAVDPAQASLTLADYFDIHLDHAPTVGAALPIDSIDLVARSLGGGRVNVVGLRLPEDEDPAPPKLTRRQALKGKLKRGWTTLSGA</sequence>
<evidence type="ECO:0000313" key="11">
    <source>
        <dbReference type="EMBL" id="KZD22846.1"/>
    </source>
</evidence>
<dbReference type="SMART" id="SM01091">
    <property type="entry name" value="CorC_HlyC"/>
    <property type="match status" value="1"/>
</dbReference>
<keyword evidence="2" id="KW-0813">Transport</keyword>
<name>A0A163Z2F7_9BRAD</name>
<dbReference type="GO" id="GO:0005886">
    <property type="term" value="C:plasma membrane"/>
    <property type="evidence" value="ECO:0007669"/>
    <property type="project" value="UniProtKB-SubCell"/>
</dbReference>
<comment type="caution">
    <text evidence="11">The sequence shown here is derived from an EMBL/GenBank/DDBJ whole genome shotgun (WGS) entry which is preliminary data.</text>
</comment>
<evidence type="ECO:0000256" key="1">
    <source>
        <dbReference type="ARBA" id="ARBA00004651"/>
    </source>
</evidence>
<feature type="transmembrane region" description="Helical" evidence="9">
    <location>
        <begin position="336"/>
        <end position="357"/>
    </location>
</feature>
<dbReference type="EMBL" id="LVYV01000013">
    <property type="protein sequence ID" value="KZD22846.1"/>
    <property type="molecule type" value="Genomic_DNA"/>
</dbReference>
<dbReference type="STRING" id="943830.A4A58_27750"/>
<proteinExistence type="predicted"/>
<organism evidence="11 12">
    <name type="scientific">Tardiphaga robiniae</name>
    <dbReference type="NCBI Taxonomy" id="943830"/>
    <lineage>
        <taxon>Bacteria</taxon>
        <taxon>Pseudomonadati</taxon>
        <taxon>Pseudomonadota</taxon>
        <taxon>Alphaproteobacteria</taxon>
        <taxon>Hyphomicrobiales</taxon>
        <taxon>Nitrobacteraceae</taxon>
        <taxon>Tardiphaga</taxon>
    </lineage>
</organism>
<dbReference type="RefSeq" id="WP_068733846.1">
    <property type="nucleotide sequence ID" value="NZ_LVYV01000013.1"/>
</dbReference>
<gene>
    <name evidence="11" type="ORF">A4A58_27750</name>
</gene>
<dbReference type="NCBIfam" id="NF003716">
    <property type="entry name" value="PRK05326.1-3"/>
    <property type="match status" value="1"/>
</dbReference>
<dbReference type="InterPro" id="IPR036318">
    <property type="entry name" value="FAD-bd_PCMH-like_sf"/>
</dbReference>
<evidence type="ECO:0000259" key="10">
    <source>
        <dbReference type="SMART" id="SM01091"/>
    </source>
</evidence>
<evidence type="ECO:0000256" key="6">
    <source>
        <dbReference type="ARBA" id="ARBA00022989"/>
    </source>
</evidence>
<evidence type="ECO:0000256" key="4">
    <source>
        <dbReference type="ARBA" id="ARBA00022475"/>
    </source>
</evidence>
<reference evidence="11 12" key="1">
    <citation type="submission" date="2016-03" db="EMBL/GenBank/DDBJ databases">
        <title>Microsymbionts genomes from the relict species Vavilovia formosa (Stev.) Fed.</title>
        <authorList>
            <person name="Kopat V."/>
            <person name="Chirak E."/>
            <person name="Kimeklis A."/>
            <person name="Andronov E."/>
        </authorList>
    </citation>
    <scope>NUCLEOTIDE SEQUENCE [LARGE SCALE GENOMIC DNA]</scope>
    <source>
        <strain evidence="11 12">Vaf07</strain>
    </source>
</reference>
<keyword evidence="8 9" id="KW-0472">Membrane</keyword>
<keyword evidence="12" id="KW-1185">Reference proteome</keyword>
<evidence type="ECO:0000313" key="12">
    <source>
        <dbReference type="Proteomes" id="UP000076574"/>
    </source>
</evidence>
<protein>
    <submittedName>
        <fullName evidence="11">K+/H+ antiporter</fullName>
    </submittedName>
</protein>
<feature type="transmembrane region" description="Helical" evidence="9">
    <location>
        <begin position="226"/>
        <end position="257"/>
    </location>
</feature>
<dbReference type="NCBIfam" id="NF003715">
    <property type="entry name" value="PRK05326.1-2"/>
    <property type="match status" value="1"/>
</dbReference>
<feature type="transmembrane region" description="Helical" evidence="9">
    <location>
        <begin position="60"/>
        <end position="77"/>
    </location>
</feature>
<evidence type="ECO:0000256" key="3">
    <source>
        <dbReference type="ARBA" id="ARBA00022449"/>
    </source>
</evidence>
<dbReference type="NCBIfam" id="NF003714">
    <property type="entry name" value="PRK05326.1-1"/>
    <property type="match status" value="1"/>
</dbReference>